<protein>
    <submittedName>
        <fullName evidence="1">Methyltransferase pytC</fullName>
    </submittedName>
</protein>
<dbReference type="SUPFAM" id="SSF53335">
    <property type="entry name" value="S-adenosyl-L-methionine-dependent methyltransferases"/>
    <property type="match status" value="1"/>
</dbReference>
<keyword evidence="1" id="KW-0808">Transferase</keyword>
<keyword evidence="2" id="KW-1185">Reference proteome</keyword>
<dbReference type="Proteomes" id="UP000756132">
    <property type="component" value="Chromosome 4"/>
</dbReference>
<dbReference type="EMBL" id="CP090166">
    <property type="protein sequence ID" value="UJO15773.1"/>
    <property type="molecule type" value="Genomic_DNA"/>
</dbReference>
<proteinExistence type="predicted"/>
<dbReference type="OrthoDB" id="2013972at2759"/>
<dbReference type="InterPro" id="IPR029063">
    <property type="entry name" value="SAM-dependent_MTases_sf"/>
</dbReference>
<dbReference type="KEGG" id="ffu:CLAFUR5_04602"/>
<gene>
    <name evidence="1" type="ORF">CLAFUR5_04602</name>
</gene>
<keyword evidence="1" id="KW-0489">Methyltransferase</keyword>
<dbReference type="GO" id="GO:0032259">
    <property type="term" value="P:methylation"/>
    <property type="evidence" value="ECO:0007669"/>
    <property type="project" value="UniProtKB-KW"/>
</dbReference>
<dbReference type="Pfam" id="PF13489">
    <property type="entry name" value="Methyltransf_23"/>
    <property type="match status" value="1"/>
</dbReference>
<sequence>MASITSVKTNGSGSAPGSAFIPIDDHYSTYEYEHENGWQDDESYSSGRTLATTTTMYRHENGRTYHAYRDGEYWQPNDEKQNNHEAIVHHLCIMTLEDKLYLAPIEDPKNILDLGTGTGIWATDIADKFPDADVIGTDLSPVQPGMQPDNCRFEIDDCCSEWVYPQDHFDFIHIRGLFGSISDWSTLYKQCYDHLQPGGWIEQVEWSIHNRSADGTLSPDATLARWSQNALDIAQHTGKTFEIAENMAGLIKEAGFTELVEKRFKWPIGPWSSNPKHKEIGRWNLLNWEEGMEGWCMAPYTRVLGWTSCEVANWLKEIRAAMRDRKKHVYHEVRLVYARKPLIS</sequence>
<dbReference type="GO" id="GO:0008168">
    <property type="term" value="F:methyltransferase activity"/>
    <property type="evidence" value="ECO:0007669"/>
    <property type="project" value="UniProtKB-KW"/>
</dbReference>
<dbReference type="Gene3D" id="3.40.50.150">
    <property type="entry name" value="Vaccinia Virus protein VP39"/>
    <property type="match status" value="1"/>
</dbReference>
<reference evidence="1" key="1">
    <citation type="submission" date="2021-12" db="EMBL/GenBank/DDBJ databases">
        <authorList>
            <person name="Zaccaron A."/>
            <person name="Stergiopoulos I."/>
        </authorList>
    </citation>
    <scope>NUCLEOTIDE SEQUENCE</scope>
    <source>
        <strain evidence="1">Race5_Kim</strain>
    </source>
</reference>
<organism evidence="1 2">
    <name type="scientific">Passalora fulva</name>
    <name type="common">Tomato leaf mold</name>
    <name type="synonym">Cladosporium fulvum</name>
    <dbReference type="NCBI Taxonomy" id="5499"/>
    <lineage>
        <taxon>Eukaryota</taxon>
        <taxon>Fungi</taxon>
        <taxon>Dikarya</taxon>
        <taxon>Ascomycota</taxon>
        <taxon>Pezizomycotina</taxon>
        <taxon>Dothideomycetes</taxon>
        <taxon>Dothideomycetidae</taxon>
        <taxon>Mycosphaerellales</taxon>
        <taxon>Mycosphaerellaceae</taxon>
        <taxon>Fulvia</taxon>
    </lineage>
</organism>
<dbReference type="PANTHER" id="PTHR43591">
    <property type="entry name" value="METHYLTRANSFERASE"/>
    <property type="match status" value="1"/>
</dbReference>
<dbReference type="AlphaFoldDB" id="A0A9Q8LFN4"/>
<evidence type="ECO:0000313" key="2">
    <source>
        <dbReference type="Proteomes" id="UP000756132"/>
    </source>
</evidence>
<dbReference type="RefSeq" id="XP_047760139.1">
    <property type="nucleotide sequence ID" value="XM_047903750.1"/>
</dbReference>
<accession>A0A9Q8LFN4</accession>
<reference evidence="1" key="2">
    <citation type="journal article" date="2022" name="Microb. Genom.">
        <title>A chromosome-scale genome assembly of the tomato pathogen Cladosporium fulvum reveals a compartmentalized genome architecture and the presence of a dispensable chromosome.</title>
        <authorList>
            <person name="Zaccaron A.Z."/>
            <person name="Chen L.H."/>
            <person name="Samaras A."/>
            <person name="Stergiopoulos I."/>
        </authorList>
    </citation>
    <scope>NUCLEOTIDE SEQUENCE</scope>
    <source>
        <strain evidence="1">Race5_Kim</strain>
    </source>
</reference>
<dbReference type="PANTHER" id="PTHR43591:SF105">
    <property type="entry name" value="METHYLTRANSFERASE DOMAIN-CONTAINING PROTEIN-RELATED"/>
    <property type="match status" value="1"/>
</dbReference>
<dbReference type="GeneID" id="71984480"/>
<dbReference type="CDD" id="cd02440">
    <property type="entry name" value="AdoMet_MTases"/>
    <property type="match status" value="1"/>
</dbReference>
<evidence type="ECO:0000313" key="1">
    <source>
        <dbReference type="EMBL" id="UJO15773.1"/>
    </source>
</evidence>
<name>A0A9Q8LFN4_PASFU</name>